<gene>
    <name evidence="1" type="ORF">HA052_15955</name>
</gene>
<evidence type="ECO:0000313" key="1">
    <source>
        <dbReference type="EMBL" id="NHR06683.1"/>
    </source>
</evidence>
<dbReference type="EMBL" id="JAAOMA010000022">
    <property type="protein sequence ID" value="NHR06683.1"/>
    <property type="molecule type" value="Genomic_DNA"/>
</dbReference>
<comment type="caution">
    <text evidence="1">The sequence shown here is derived from an EMBL/GenBank/DDBJ whole genome shotgun (WGS) entry which is preliminary data.</text>
</comment>
<dbReference type="RefSeq" id="WP_166452627.1">
    <property type="nucleotide sequence ID" value="NZ_JAAOMA010000022.1"/>
</dbReference>
<dbReference type="Proteomes" id="UP001515641">
    <property type="component" value="Unassembled WGS sequence"/>
</dbReference>
<accession>A0ABX0L6Q1</accession>
<organism evidence="1 2">
    <name type="scientific">Chromobacterium fluminis</name>
    <dbReference type="NCBI Taxonomy" id="3044269"/>
    <lineage>
        <taxon>Bacteria</taxon>
        <taxon>Pseudomonadati</taxon>
        <taxon>Pseudomonadota</taxon>
        <taxon>Betaproteobacteria</taxon>
        <taxon>Neisseriales</taxon>
        <taxon>Chromobacteriaceae</taxon>
        <taxon>Chromobacterium</taxon>
    </lineage>
</organism>
<name>A0ABX0L6Q1_9NEIS</name>
<evidence type="ECO:0000313" key="2">
    <source>
        <dbReference type="Proteomes" id="UP001515641"/>
    </source>
</evidence>
<proteinExistence type="predicted"/>
<protein>
    <submittedName>
        <fullName evidence="1">Uncharacterized protein</fullName>
    </submittedName>
</protein>
<sequence>MNPQHLHEAPDTGAALAGLNEAHASGLFNAREEQAMNNSINGIQIYVMNDCDCVVARSKEEAITFYKSISADPKDWQDAEEMDSSELDSLRFYIESSRSGQTISFRERLQQIVDNGEEVPDLFASTEF</sequence>
<keyword evidence="2" id="KW-1185">Reference proteome</keyword>
<reference evidence="1 2" key="1">
    <citation type="submission" date="2020-03" db="EMBL/GenBank/DDBJ databases">
        <title>Draft genome sequence of environmentally isolated cultures.</title>
        <authorList>
            <person name="Wilson H.S."/>
            <person name="De Leon M.E."/>
        </authorList>
    </citation>
    <scope>NUCLEOTIDE SEQUENCE [LARGE SCALE GENOMIC DNA]</scope>
    <source>
        <strain evidence="1 2">HSC-31F16</strain>
    </source>
</reference>